<accession>A0A835IFY6</accession>
<feature type="compositionally biased region" description="Basic and acidic residues" evidence="5">
    <location>
        <begin position="177"/>
        <end position="203"/>
    </location>
</feature>
<evidence type="ECO:0000256" key="4">
    <source>
        <dbReference type="RuleBase" id="RU000461"/>
    </source>
</evidence>
<dbReference type="GO" id="GO:0004497">
    <property type="term" value="F:monooxygenase activity"/>
    <property type="evidence" value="ECO:0007669"/>
    <property type="project" value="UniProtKB-KW"/>
</dbReference>
<dbReference type="PROSITE" id="PS00086">
    <property type="entry name" value="CYTOCHROME_P450"/>
    <property type="match status" value="1"/>
</dbReference>
<dbReference type="InterPro" id="IPR017972">
    <property type="entry name" value="Cyt_P450_CS"/>
</dbReference>
<dbReference type="GO" id="GO:0044550">
    <property type="term" value="P:secondary metabolite biosynthetic process"/>
    <property type="evidence" value="ECO:0007669"/>
    <property type="project" value="UniProtKB-ARBA"/>
</dbReference>
<feature type="compositionally biased region" description="Basic and acidic residues" evidence="5">
    <location>
        <begin position="1"/>
        <end position="14"/>
    </location>
</feature>
<comment type="caution">
    <text evidence="6">The sequence shown here is derived from an EMBL/GenBank/DDBJ whole genome shotgun (WGS) entry which is preliminary data.</text>
</comment>
<dbReference type="GO" id="GO:0020037">
    <property type="term" value="F:heme binding"/>
    <property type="evidence" value="ECO:0007669"/>
    <property type="project" value="InterPro"/>
</dbReference>
<dbReference type="GO" id="GO:0016705">
    <property type="term" value="F:oxidoreductase activity, acting on paired donors, with incorporation or reduction of molecular oxygen"/>
    <property type="evidence" value="ECO:0007669"/>
    <property type="project" value="InterPro"/>
</dbReference>
<dbReference type="InterPro" id="IPR001128">
    <property type="entry name" value="Cyt_P450"/>
</dbReference>
<dbReference type="PANTHER" id="PTHR24286:SF256">
    <property type="entry name" value="CYTOCHROME P450 FAMILY PROTEIN"/>
    <property type="match status" value="1"/>
</dbReference>
<evidence type="ECO:0000256" key="1">
    <source>
        <dbReference type="ARBA" id="ARBA00010617"/>
    </source>
</evidence>
<dbReference type="EMBL" id="JADFTS010000003">
    <property type="protein sequence ID" value="KAF9616264.1"/>
    <property type="molecule type" value="Genomic_DNA"/>
</dbReference>
<dbReference type="PANTHER" id="PTHR24286">
    <property type="entry name" value="CYTOCHROME P450 26"/>
    <property type="match status" value="1"/>
</dbReference>
<protein>
    <recommendedName>
        <fullName evidence="8">Cytochrome P450</fullName>
    </recommendedName>
</protein>
<dbReference type="AlphaFoldDB" id="A0A835IFY6"/>
<gene>
    <name evidence="6" type="ORF">IFM89_029040</name>
</gene>
<evidence type="ECO:0000256" key="2">
    <source>
        <dbReference type="ARBA" id="ARBA00022723"/>
    </source>
</evidence>
<feature type="region of interest" description="Disordered" evidence="5">
    <location>
        <begin position="177"/>
        <end position="212"/>
    </location>
</feature>
<evidence type="ECO:0008006" key="8">
    <source>
        <dbReference type="Google" id="ProtNLM"/>
    </source>
</evidence>
<dbReference type="Gene3D" id="1.10.630.10">
    <property type="entry name" value="Cytochrome P450"/>
    <property type="match status" value="1"/>
</dbReference>
<keyword evidence="4" id="KW-0560">Oxidoreductase</keyword>
<dbReference type="InterPro" id="IPR036396">
    <property type="entry name" value="Cyt_P450_sf"/>
</dbReference>
<dbReference type="Pfam" id="PF00067">
    <property type="entry name" value="p450"/>
    <property type="match status" value="1"/>
</dbReference>
<keyword evidence="7" id="KW-1185">Reference proteome</keyword>
<name>A0A835IFY6_9MAGN</name>
<dbReference type="PRINTS" id="PR00359">
    <property type="entry name" value="BP450"/>
</dbReference>
<feature type="region of interest" description="Disordered" evidence="5">
    <location>
        <begin position="1"/>
        <end position="20"/>
    </location>
</feature>
<comment type="similarity">
    <text evidence="1 4">Belongs to the cytochrome P450 family.</text>
</comment>
<keyword evidence="4" id="KW-0503">Monooxygenase</keyword>
<dbReference type="InterPro" id="IPR002397">
    <property type="entry name" value="Cyt_P450_B"/>
</dbReference>
<evidence type="ECO:0000313" key="6">
    <source>
        <dbReference type="EMBL" id="KAF9616264.1"/>
    </source>
</evidence>
<dbReference type="GO" id="GO:0016125">
    <property type="term" value="P:sterol metabolic process"/>
    <property type="evidence" value="ECO:0007669"/>
    <property type="project" value="TreeGrafter"/>
</dbReference>
<dbReference type="GO" id="GO:0005506">
    <property type="term" value="F:iron ion binding"/>
    <property type="evidence" value="ECO:0007669"/>
    <property type="project" value="InterPro"/>
</dbReference>
<evidence type="ECO:0000256" key="5">
    <source>
        <dbReference type="SAM" id="MobiDB-lite"/>
    </source>
</evidence>
<dbReference type="Proteomes" id="UP000631114">
    <property type="component" value="Unassembled WGS sequence"/>
</dbReference>
<keyword evidence="2 4" id="KW-0479">Metal-binding</keyword>
<reference evidence="6 7" key="1">
    <citation type="submission" date="2020-10" db="EMBL/GenBank/DDBJ databases">
        <title>The Coptis chinensis genome and diversification of protoberbering-type alkaloids.</title>
        <authorList>
            <person name="Wang B."/>
            <person name="Shu S."/>
            <person name="Song C."/>
            <person name="Liu Y."/>
        </authorList>
    </citation>
    <scope>NUCLEOTIDE SEQUENCE [LARGE SCALE GENOMIC DNA]</scope>
    <source>
        <strain evidence="6">HL-2020</strain>
        <tissue evidence="6">Leaf</tissue>
    </source>
</reference>
<dbReference type="SUPFAM" id="SSF48264">
    <property type="entry name" value="Cytochrome P450"/>
    <property type="match status" value="1"/>
</dbReference>
<keyword evidence="4" id="KW-0349">Heme</keyword>
<proteinExistence type="inferred from homology"/>
<organism evidence="6 7">
    <name type="scientific">Coptis chinensis</name>
    <dbReference type="NCBI Taxonomy" id="261450"/>
    <lineage>
        <taxon>Eukaryota</taxon>
        <taxon>Viridiplantae</taxon>
        <taxon>Streptophyta</taxon>
        <taxon>Embryophyta</taxon>
        <taxon>Tracheophyta</taxon>
        <taxon>Spermatophyta</taxon>
        <taxon>Magnoliopsida</taxon>
        <taxon>Ranunculales</taxon>
        <taxon>Ranunculaceae</taxon>
        <taxon>Coptidoideae</taxon>
        <taxon>Coptis</taxon>
    </lineage>
</organism>
<sequence>MDEKIFEEPEKFDPSRFGNPSKSAPPYTYIPFGAGPRACPGVDFARIEMMLILHHLIINYKWTELIPDEAITREPMPYPAMGLPIKLHPRKDMELEEKPAILANSSDADNVGSDDIVSFEGIESREKISEKTEREIKNGQPDTLVVAELEEKDSRNLHVPDASVNIDEGYSSQDVVKEPEVLEIQDKQKKEESPSIRELRDYGLNRNPEILP</sequence>
<dbReference type="OrthoDB" id="1372046at2759"/>
<evidence type="ECO:0000256" key="3">
    <source>
        <dbReference type="ARBA" id="ARBA00023004"/>
    </source>
</evidence>
<keyword evidence="3 4" id="KW-0408">Iron</keyword>
<evidence type="ECO:0000313" key="7">
    <source>
        <dbReference type="Proteomes" id="UP000631114"/>
    </source>
</evidence>